<organism evidence="2 3">
    <name type="scientific">Candidatus Roizmanbacteria bacterium RIFCSPHIGHO2_01_FULL_39_12c</name>
    <dbReference type="NCBI Taxonomy" id="1802031"/>
    <lineage>
        <taxon>Bacteria</taxon>
        <taxon>Candidatus Roizmaniibacteriota</taxon>
    </lineage>
</organism>
<evidence type="ECO:0000313" key="2">
    <source>
        <dbReference type="EMBL" id="OGK16772.1"/>
    </source>
</evidence>
<protein>
    <submittedName>
        <fullName evidence="2">Uncharacterized protein</fullName>
    </submittedName>
</protein>
<dbReference type="EMBL" id="MFZG01000018">
    <property type="protein sequence ID" value="OGK16772.1"/>
    <property type="molecule type" value="Genomic_DNA"/>
</dbReference>
<keyword evidence="1" id="KW-1133">Transmembrane helix</keyword>
<comment type="caution">
    <text evidence="2">The sequence shown here is derived from an EMBL/GenBank/DDBJ whole genome shotgun (WGS) entry which is preliminary data.</text>
</comment>
<dbReference type="AlphaFoldDB" id="A0A1F7GDX1"/>
<proteinExistence type="predicted"/>
<evidence type="ECO:0000313" key="3">
    <source>
        <dbReference type="Proteomes" id="UP000177208"/>
    </source>
</evidence>
<reference evidence="2 3" key="1">
    <citation type="journal article" date="2016" name="Nat. Commun.">
        <title>Thousands of microbial genomes shed light on interconnected biogeochemical processes in an aquifer system.</title>
        <authorList>
            <person name="Anantharaman K."/>
            <person name="Brown C.T."/>
            <person name="Hug L.A."/>
            <person name="Sharon I."/>
            <person name="Castelle C.J."/>
            <person name="Probst A.J."/>
            <person name="Thomas B.C."/>
            <person name="Singh A."/>
            <person name="Wilkins M.J."/>
            <person name="Karaoz U."/>
            <person name="Brodie E.L."/>
            <person name="Williams K.H."/>
            <person name="Hubbard S.S."/>
            <person name="Banfield J.F."/>
        </authorList>
    </citation>
    <scope>NUCLEOTIDE SEQUENCE [LARGE SCALE GENOMIC DNA]</scope>
</reference>
<accession>A0A1F7GDX1</accession>
<name>A0A1F7GDX1_9BACT</name>
<feature type="transmembrane region" description="Helical" evidence="1">
    <location>
        <begin position="12"/>
        <end position="30"/>
    </location>
</feature>
<gene>
    <name evidence="2" type="ORF">A2774_02560</name>
</gene>
<keyword evidence="1" id="KW-0472">Membrane</keyword>
<sequence>MNPDSRRLAKQFAYGIFFCIFWAAIIWGGYKTFFAVPPSCFDNKQNQNEAGVDCGGVCPDCALRALRPVEVVSQRYFLLNDNPTLLLEVRNPNPLYGAVKLPYVVEIRDMNTSNKNLQSVNGETFIYPGENKYTIIDLPGLTADSNAEIVFGTPTWEGAVEFSSPKITFRGVTSKLEGNGNIFISGVLQNNETLLFPRVIINALFFDGNYNVIGVSKTEIQDILAFEERYFQIEHPQLPNLDLAKTRLFFEANRP</sequence>
<evidence type="ECO:0000256" key="1">
    <source>
        <dbReference type="SAM" id="Phobius"/>
    </source>
</evidence>
<dbReference type="Proteomes" id="UP000177208">
    <property type="component" value="Unassembled WGS sequence"/>
</dbReference>
<keyword evidence="1" id="KW-0812">Transmembrane</keyword>